<name>A0A9K3KPB6_9STRA</name>
<evidence type="ECO:0000256" key="1">
    <source>
        <dbReference type="SAM" id="MobiDB-lite"/>
    </source>
</evidence>
<evidence type="ECO:0000313" key="3">
    <source>
        <dbReference type="Proteomes" id="UP000693970"/>
    </source>
</evidence>
<keyword evidence="3" id="KW-1185">Reference proteome</keyword>
<sequence>MDLQEDNATSFVTTRTRPGQSQQPSFSPSPIRGHTSSKMEMVESEDFVRERPFTMMSPEPKRCKKVDIVASPKAAPSVLSYPTVIPIPSAKTIGTLYEAALADASPTPVSPSTPTSNPSNNVKNDQLFLKVAGLLSFEQVLLPALGLEEERAIKRIQAKVQRDGPEYKFVMEQCRRLARNSVANAIIAVTANREMRAQQQAERRKMQSLQMQQAREARKKELTEANKRQVREQKHLLKVAKLEERNRIKQKLSKNQKLWKEVVFLTSSISQLEKEEQLWVQTEKDLAILEGTPVKDDSNKENSSPLVLTVTEHSLHKEADRKAKDIVMASDRIQKGLTMVLQLLKESEDVRNELYNKYRKDHLFQGYQSIDDPKGVIRFLSQSSHDDGLF</sequence>
<dbReference type="AlphaFoldDB" id="A0A9K3KPB6"/>
<gene>
    <name evidence="2" type="ORF">IV203_005734</name>
</gene>
<comment type="caution">
    <text evidence="2">The sequence shown here is derived from an EMBL/GenBank/DDBJ whole genome shotgun (WGS) entry which is preliminary data.</text>
</comment>
<accession>A0A9K3KPB6</accession>
<feature type="region of interest" description="Disordered" evidence="1">
    <location>
        <begin position="1"/>
        <end position="43"/>
    </location>
</feature>
<proteinExistence type="predicted"/>
<evidence type="ECO:0000313" key="2">
    <source>
        <dbReference type="EMBL" id="KAG7346665.1"/>
    </source>
</evidence>
<feature type="compositionally biased region" description="Polar residues" evidence="1">
    <location>
        <begin position="1"/>
        <end position="17"/>
    </location>
</feature>
<reference evidence="2" key="2">
    <citation type="submission" date="2021-04" db="EMBL/GenBank/DDBJ databases">
        <authorList>
            <person name="Podell S."/>
        </authorList>
    </citation>
    <scope>NUCLEOTIDE SEQUENCE</scope>
    <source>
        <strain evidence="2">Hildebrandi</strain>
    </source>
</reference>
<dbReference type="Proteomes" id="UP000693970">
    <property type="component" value="Unassembled WGS sequence"/>
</dbReference>
<dbReference type="EMBL" id="JAGRRH010000021">
    <property type="protein sequence ID" value="KAG7346665.1"/>
    <property type="molecule type" value="Genomic_DNA"/>
</dbReference>
<feature type="compositionally biased region" description="Low complexity" evidence="1">
    <location>
        <begin position="18"/>
        <end position="30"/>
    </location>
</feature>
<dbReference type="OrthoDB" id="45533at2759"/>
<organism evidence="2 3">
    <name type="scientific">Nitzschia inconspicua</name>
    <dbReference type="NCBI Taxonomy" id="303405"/>
    <lineage>
        <taxon>Eukaryota</taxon>
        <taxon>Sar</taxon>
        <taxon>Stramenopiles</taxon>
        <taxon>Ochrophyta</taxon>
        <taxon>Bacillariophyta</taxon>
        <taxon>Bacillariophyceae</taxon>
        <taxon>Bacillariophycidae</taxon>
        <taxon>Bacillariales</taxon>
        <taxon>Bacillariaceae</taxon>
        <taxon>Nitzschia</taxon>
    </lineage>
</organism>
<reference evidence="2" key="1">
    <citation type="journal article" date="2021" name="Sci. Rep.">
        <title>Diploid genomic architecture of Nitzschia inconspicua, an elite biomass production diatom.</title>
        <authorList>
            <person name="Oliver A."/>
            <person name="Podell S."/>
            <person name="Pinowska A."/>
            <person name="Traller J.C."/>
            <person name="Smith S.R."/>
            <person name="McClure R."/>
            <person name="Beliaev A."/>
            <person name="Bohutskyi P."/>
            <person name="Hill E.A."/>
            <person name="Rabines A."/>
            <person name="Zheng H."/>
            <person name="Allen L.Z."/>
            <person name="Kuo A."/>
            <person name="Grigoriev I.V."/>
            <person name="Allen A.E."/>
            <person name="Hazlebeck D."/>
            <person name="Allen E.E."/>
        </authorList>
    </citation>
    <scope>NUCLEOTIDE SEQUENCE</scope>
    <source>
        <strain evidence="2">Hildebrandi</strain>
    </source>
</reference>
<protein>
    <submittedName>
        <fullName evidence="2">Uncharacterized protein</fullName>
    </submittedName>
</protein>